<comment type="caution">
    <text evidence="1">The sequence shown here is derived from an EMBL/GenBank/DDBJ whole genome shotgun (WGS) entry which is preliminary data.</text>
</comment>
<sequence length="69" mass="7026">MSFLLNPVSRFNAAACGKRGTAVRNGAVRGQQGSASLVFTDGDMANADFVPSGLCPLDSDPVPVTSVPS</sequence>
<gene>
    <name evidence="1" type="ORF">ACG02S_12470</name>
</gene>
<dbReference type="Proteomes" id="UP001606300">
    <property type="component" value="Unassembled WGS sequence"/>
</dbReference>
<organism evidence="1 2">
    <name type="scientific">Pelomonas dachongensis</name>
    <dbReference type="NCBI Taxonomy" id="3299029"/>
    <lineage>
        <taxon>Bacteria</taxon>
        <taxon>Pseudomonadati</taxon>
        <taxon>Pseudomonadota</taxon>
        <taxon>Betaproteobacteria</taxon>
        <taxon>Burkholderiales</taxon>
        <taxon>Sphaerotilaceae</taxon>
        <taxon>Roseateles</taxon>
    </lineage>
</organism>
<evidence type="ECO:0000313" key="2">
    <source>
        <dbReference type="Proteomes" id="UP001606300"/>
    </source>
</evidence>
<name>A0ABW7EMQ6_9BURK</name>
<reference evidence="1 2" key="1">
    <citation type="submission" date="2024-09" db="EMBL/GenBank/DDBJ databases">
        <title>Novel species of the genus Pelomonas and Roseateles isolated from streams.</title>
        <authorList>
            <person name="Lu H."/>
        </authorList>
    </citation>
    <scope>NUCLEOTIDE SEQUENCE [LARGE SCALE GENOMIC DNA]</scope>
    <source>
        <strain evidence="1 2">DC23W</strain>
    </source>
</reference>
<proteinExistence type="predicted"/>
<accession>A0ABW7EMQ6</accession>
<dbReference type="RefSeq" id="WP_394470788.1">
    <property type="nucleotide sequence ID" value="NZ_JBIGHY010000004.1"/>
</dbReference>
<dbReference type="EMBL" id="JBIGHY010000004">
    <property type="protein sequence ID" value="MFG6414712.1"/>
    <property type="molecule type" value="Genomic_DNA"/>
</dbReference>
<evidence type="ECO:0000313" key="1">
    <source>
        <dbReference type="EMBL" id="MFG6414712.1"/>
    </source>
</evidence>
<protein>
    <submittedName>
        <fullName evidence="1">Uncharacterized protein</fullName>
    </submittedName>
</protein>
<keyword evidence="2" id="KW-1185">Reference proteome</keyword>